<feature type="chain" id="PRO_5015693623" evidence="1">
    <location>
        <begin position="16"/>
        <end position="204"/>
    </location>
</feature>
<reference evidence="2 5" key="4">
    <citation type="journal article" date="2024" name="Microbiol. Resour. Announc.">
        <title>Genome annotations for the ascomycete fungi Trichoderma harzianum, Trichoderma aggressivum, and Purpureocillium lilacinum.</title>
        <authorList>
            <person name="Beijen E.P.W."/>
            <person name="Ohm R.A."/>
        </authorList>
    </citation>
    <scope>NUCLEOTIDE SEQUENCE [LARGE SCALE GENOMIC DNA]</scope>
    <source>
        <strain evidence="2 5">CBS 150709</strain>
    </source>
</reference>
<dbReference type="Proteomes" id="UP000245956">
    <property type="component" value="Unassembled WGS sequence"/>
</dbReference>
<evidence type="ECO:0000313" key="5">
    <source>
        <dbReference type="Proteomes" id="UP001287286"/>
    </source>
</evidence>
<accession>A0A2U3EM19</accession>
<sequence length="204" mass="22157">MYAIALLVLAALAVARPHNHTDPVVEHPAEGPVLPREAKMPWLNPAVRCPPAERGLEKCQGTMVHCGSLPEAEAAKCFADHEPNPAPSKPWRCPANYCTAKNSDSEECRGTDFQCKTPREKLYNTEAECFADHQPKEECGGLLSYYITGTGFDCGFNADQDEPCNGTHTFCTAAGLYKKKGYKNSAECFAARHPAPGPTTTVSQ</sequence>
<gene>
    <name evidence="3" type="ORF">PCL_06180</name>
    <name evidence="2" type="ORF">Purlil1_4168</name>
</gene>
<reference evidence="3" key="1">
    <citation type="submission" date="2015-05" db="EMBL/GenBank/DDBJ databases">
        <authorList>
            <person name="Wang D.B."/>
            <person name="Wang M."/>
        </authorList>
    </citation>
    <scope>NUCLEOTIDE SEQUENCE</scope>
    <source>
        <strain evidence="3">36-1</strain>
    </source>
</reference>
<organism evidence="3 4">
    <name type="scientific">Purpureocillium lilacinum</name>
    <name type="common">Paecilomyces lilacinus</name>
    <dbReference type="NCBI Taxonomy" id="33203"/>
    <lineage>
        <taxon>Eukaryota</taxon>
        <taxon>Fungi</taxon>
        <taxon>Dikarya</taxon>
        <taxon>Ascomycota</taxon>
        <taxon>Pezizomycotina</taxon>
        <taxon>Sordariomycetes</taxon>
        <taxon>Hypocreomycetidae</taxon>
        <taxon>Hypocreales</taxon>
        <taxon>Ophiocordycipitaceae</taxon>
        <taxon>Purpureocillium</taxon>
    </lineage>
</organism>
<evidence type="ECO:0000313" key="4">
    <source>
        <dbReference type="Proteomes" id="UP000245956"/>
    </source>
</evidence>
<reference evidence="3 4" key="2">
    <citation type="journal article" date="2016" name="Front. Microbiol.">
        <title>Genome and transcriptome sequences reveal the specific parasitism of the nematophagous Purpureocillium lilacinum 36-1.</title>
        <authorList>
            <person name="Xie J."/>
            <person name="Li S."/>
            <person name="Mo C."/>
            <person name="Xiao X."/>
            <person name="Peng D."/>
            <person name="Wang G."/>
            <person name="Xiao Y."/>
        </authorList>
    </citation>
    <scope>NUCLEOTIDE SEQUENCE [LARGE SCALE GENOMIC DNA]</scope>
    <source>
        <strain evidence="3 4">36-1</strain>
    </source>
</reference>
<name>A0A2U3EM19_PURLI</name>
<evidence type="ECO:0000313" key="3">
    <source>
        <dbReference type="EMBL" id="PWI75522.1"/>
    </source>
</evidence>
<dbReference type="AlphaFoldDB" id="A0A2U3EM19"/>
<evidence type="ECO:0000256" key="1">
    <source>
        <dbReference type="SAM" id="SignalP"/>
    </source>
</evidence>
<dbReference type="EMBL" id="JAWRVI010000011">
    <property type="protein sequence ID" value="KAK4091738.1"/>
    <property type="molecule type" value="Genomic_DNA"/>
</dbReference>
<protein>
    <submittedName>
        <fullName evidence="3">Uncharacterized protein</fullName>
    </submittedName>
</protein>
<keyword evidence="1" id="KW-0732">Signal</keyword>
<dbReference type="Proteomes" id="UP001287286">
    <property type="component" value="Unassembled WGS sequence"/>
</dbReference>
<evidence type="ECO:0000313" key="2">
    <source>
        <dbReference type="EMBL" id="KAK4091738.1"/>
    </source>
</evidence>
<keyword evidence="5" id="KW-1185">Reference proteome</keyword>
<dbReference type="EMBL" id="LCWV01000002">
    <property type="protein sequence ID" value="PWI75522.1"/>
    <property type="molecule type" value="Genomic_DNA"/>
</dbReference>
<comment type="caution">
    <text evidence="3">The sequence shown here is derived from an EMBL/GenBank/DDBJ whole genome shotgun (WGS) entry which is preliminary data.</text>
</comment>
<reference evidence="2" key="3">
    <citation type="submission" date="2023-11" db="EMBL/GenBank/DDBJ databases">
        <authorList>
            <person name="Beijen E."/>
            <person name="Ohm R.A."/>
        </authorList>
    </citation>
    <scope>NUCLEOTIDE SEQUENCE</scope>
    <source>
        <strain evidence="2">CBS 150709</strain>
    </source>
</reference>
<proteinExistence type="predicted"/>
<feature type="signal peptide" evidence="1">
    <location>
        <begin position="1"/>
        <end position="15"/>
    </location>
</feature>